<accession>A0A0E9R169</accession>
<name>A0A0E9R169_ANGAN</name>
<evidence type="ECO:0000256" key="1">
    <source>
        <dbReference type="SAM" id="SignalP"/>
    </source>
</evidence>
<feature type="signal peptide" evidence="1">
    <location>
        <begin position="1"/>
        <end position="18"/>
    </location>
</feature>
<dbReference type="AlphaFoldDB" id="A0A0E9R169"/>
<organism evidence="2">
    <name type="scientific">Anguilla anguilla</name>
    <name type="common">European freshwater eel</name>
    <name type="synonym">Muraena anguilla</name>
    <dbReference type="NCBI Taxonomy" id="7936"/>
    <lineage>
        <taxon>Eukaryota</taxon>
        <taxon>Metazoa</taxon>
        <taxon>Chordata</taxon>
        <taxon>Craniata</taxon>
        <taxon>Vertebrata</taxon>
        <taxon>Euteleostomi</taxon>
        <taxon>Actinopterygii</taxon>
        <taxon>Neopterygii</taxon>
        <taxon>Teleostei</taxon>
        <taxon>Anguilliformes</taxon>
        <taxon>Anguillidae</taxon>
        <taxon>Anguilla</taxon>
    </lineage>
</organism>
<reference evidence="2" key="2">
    <citation type="journal article" date="2015" name="Fish Shellfish Immunol.">
        <title>Early steps in the European eel (Anguilla anguilla)-Vibrio vulnificus interaction in the gills: Role of the RtxA13 toxin.</title>
        <authorList>
            <person name="Callol A."/>
            <person name="Pajuelo D."/>
            <person name="Ebbesson L."/>
            <person name="Teles M."/>
            <person name="MacKenzie S."/>
            <person name="Amaro C."/>
        </authorList>
    </citation>
    <scope>NUCLEOTIDE SEQUENCE</scope>
</reference>
<sequence>MSLMSLLLFSLLAQWVPGLEFNSVRSAIIAKQPGWSYHRALFVMVGYYRRFQLMNQVGT</sequence>
<protein>
    <submittedName>
        <fullName evidence="2">Uncharacterized protein</fullName>
    </submittedName>
</protein>
<keyword evidence="1" id="KW-0732">Signal</keyword>
<feature type="chain" id="PRO_5002432147" evidence="1">
    <location>
        <begin position="19"/>
        <end position="59"/>
    </location>
</feature>
<proteinExistence type="predicted"/>
<reference evidence="2" key="1">
    <citation type="submission" date="2014-11" db="EMBL/GenBank/DDBJ databases">
        <authorList>
            <person name="Amaro Gonzalez C."/>
        </authorList>
    </citation>
    <scope>NUCLEOTIDE SEQUENCE</scope>
</reference>
<evidence type="ECO:0000313" key="2">
    <source>
        <dbReference type="EMBL" id="JAH22497.1"/>
    </source>
</evidence>
<dbReference type="EMBL" id="GBXM01086080">
    <property type="protein sequence ID" value="JAH22497.1"/>
    <property type="molecule type" value="Transcribed_RNA"/>
</dbReference>